<evidence type="ECO:0000313" key="2">
    <source>
        <dbReference type="EMBL" id="QDS92488.1"/>
    </source>
</evidence>
<evidence type="ECO:0000256" key="1">
    <source>
        <dbReference type="SAM" id="Coils"/>
    </source>
</evidence>
<dbReference type="AlphaFoldDB" id="A0A517MC65"/>
<accession>A0A517MC65</accession>
<dbReference type="Proteomes" id="UP000320672">
    <property type="component" value="Chromosome"/>
</dbReference>
<sequence>MPHNEIIHIREVPLSQFTRQAKKLRDVANQAESIKERLCELSSYEEEIHLTKIANTGYRLNAFLNAASPQKHLTELINQLENELSSYEKEIRAHANTEPCHELTDKTPQQP</sequence>
<dbReference type="EMBL" id="CP036262">
    <property type="protein sequence ID" value="QDS92488.1"/>
    <property type="molecule type" value="Genomic_DNA"/>
</dbReference>
<proteinExistence type="predicted"/>
<dbReference type="RefSeq" id="WP_145350733.1">
    <property type="nucleotide sequence ID" value="NZ_CP036262.1"/>
</dbReference>
<evidence type="ECO:0000313" key="3">
    <source>
        <dbReference type="Proteomes" id="UP000320672"/>
    </source>
</evidence>
<gene>
    <name evidence="2" type="ORF">FF011L_12310</name>
</gene>
<protein>
    <submittedName>
        <fullName evidence="2">Uncharacterized protein</fullName>
    </submittedName>
</protein>
<feature type="coiled-coil region" evidence="1">
    <location>
        <begin position="70"/>
        <end position="97"/>
    </location>
</feature>
<keyword evidence="1" id="KW-0175">Coiled coil</keyword>
<organism evidence="2 3">
    <name type="scientific">Roseimaritima multifibrata</name>
    <dbReference type="NCBI Taxonomy" id="1930274"/>
    <lineage>
        <taxon>Bacteria</taxon>
        <taxon>Pseudomonadati</taxon>
        <taxon>Planctomycetota</taxon>
        <taxon>Planctomycetia</taxon>
        <taxon>Pirellulales</taxon>
        <taxon>Pirellulaceae</taxon>
        <taxon>Roseimaritima</taxon>
    </lineage>
</organism>
<reference evidence="2 3" key="1">
    <citation type="submission" date="2019-02" db="EMBL/GenBank/DDBJ databases">
        <title>Deep-cultivation of Planctomycetes and their phenomic and genomic characterization uncovers novel biology.</title>
        <authorList>
            <person name="Wiegand S."/>
            <person name="Jogler M."/>
            <person name="Boedeker C."/>
            <person name="Pinto D."/>
            <person name="Vollmers J."/>
            <person name="Rivas-Marin E."/>
            <person name="Kohn T."/>
            <person name="Peeters S.H."/>
            <person name="Heuer A."/>
            <person name="Rast P."/>
            <person name="Oberbeckmann S."/>
            <person name="Bunk B."/>
            <person name="Jeske O."/>
            <person name="Meyerdierks A."/>
            <person name="Storesund J.E."/>
            <person name="Kallscheuer N."/>
            <person name="Luecker S."/>
            <person name="Lage O.M."/>
            <person name="Pohl T."/>
            <person name="Merkel B.J."/>
            <person name="Hornburger P."/>
            <person name="Mueller R.-W."/>
            <person name="Bruemmer F."/>
            <person name="Labrenz M."/>
            <person name="Spormann A.M."/>
            <person name="Op den Camp H."/>
            <person name="Overmann J."/>
            <person name="Amann R."/>
            <person name="Jetten M.S.M."/>
            <person name="Mascher T."/>
            <person name="Medema M.H."/>
            <person name="Devos D.P."/>
            <person name="Kaster A.-K."/>
            <person name="Ovreas L."/>
            <person name="Rohde M."/>
            <person name="Galperin M.Y."/>
            <person name="Jogler C."/>
        </authorList>
    </citation>
    <scope>NUCLEOTIDE SEQUENCE [LARGE SCALE GENOMIC DNA]</scope>
    <source>
        <strain evidence="2 3">FF011L</strain>
    </source>
</reference>
<keyword evidence="3" id="KW-1185">Reference proteome</keyword>
<name>A0A517MC65_9BACT</name>
<dbReference type="KEGG" id="rml:FF011L_12310"/>